<evidence type="ECO:0000313" key="2">
    <source>
        <dbReference type="EMBL" id="QHA01402.1"/>
    </source>
</evidence>
<dbReference type="PANTHER" id="PTHR30094">
    <property type="entry name" value="BIFUNCTIONAL GLUTATHIONYLSPERMIDINE SYNTHETASE/AMIDASE-RELATED"/>
    <property type="match status" value="1"/>
</dbReference>
<dbReference type="Gene3D" id="3.90.1720.10">
    <property type="entry name" value="endopeptidase domain like (from Nostoc punctiforme)"/>
    <property type="match status" value="1"/>
</dbReference>
<dbReference type="GO" id="GO:0016874">
    <property type="term" value="F:ligase activity"/>
    <property type="evidence" value="ECO:0007669"/>
    <property type="project" value="TreeGrafter"/>
</dbReference>
<sequence>MRKSRRYYRRRNKTPLLAILIIVFALAVVTGSKIVSGNALDHSQTDSSYGAQTADHSSEAADTARLIRQADVAAGMKIDEYKGVAVYSNGADYMSSHGLSYSKDGYYYGYKWQCVEFVKRFYYEIYHHEMPDGAGNAKYFFNPMLAQGKLNEQRGLVQYVNGGNEKPREGDLLVFNEGSYGHVAIICGVADEWIEVIQQNSEVPREKYSLVYKDGTYTISGDREPAGWLRASSR</sequence>
<dbReference type="Pfam" id="PF05257">
    <property type="entry name" value="CHAP"/>
    <property type="match status" value="1"/>
</dbReference>
<dbReference type="InterPro" id="IPR038765">
    <property type="entry name" value="Papain-like_cys_pep_sf"/>
</dbReference>
<dbReference type="PANTHER" id="PTHR30094:SF0">
    <property type="entry name" value="BIFUNCTIONAL GLUTATHIONYLSPERMIDINE SYNTHETASE_AMIDASE-RELATED"/>
    <property type="match status" value="1"/>
</dbReference>
<dbReference type="InterPro" id="IPR007921">
    <property type="entry name" value="CHAP_dom"/>
</dbReference>
<gene>
    <name evidence="2" type="ORF">GQ588_12520</name>
</gene>
<protein>
    <submittedName>
        <fullName evidence="2">CHAP domain-containing protein</fullName>
    </submittedName>
</protein>
<dbReference type="InterPro" id="IPR051705">
    <property type="entry name" value="Gsp_Synthetase/Amidase"/>
</dbReference>
<name>A0A857DLS3_9FIRM</name>
<feature type="domain" description="Peptidase C51" evidence="1">
    <location>
        <begin position="89"/>
        <end position="230"/>
    </location>
</feature>
<dbReference type="Proteomes" id="UP000430508">
    <property type="component" value="Chromosome"/>
</dbReference>
<evidence type="ECO:0000313" key="3">
    <source>
        <dbReference type="Proteomes" id="UP000430508"/>
    </source>
</evidence>
<accession>A0A857DLS3</accession>
<dbReference type="SUPFAM" id="SSF54001">
    <property type="entry name" value="Cysteine proteinases"/>
    <property type="match status" value="1"/>
</dbReference>
<dbReference type="RefSeq" id="WP_019226012.1">
    <property type="nucleotide sequence ID" value="NZ_CP046996.1"/>
</dbReference>
<dbReference type="EMBL" id="CP046996">
    <property type="protein sequence ID" value="QHA01402.1"/>
    <property type="molecule type" value="Genomic_DNA"/>
</dbReference>
<reference evidence="2 3" key="1">
    <citation type="submission" date="2019-12" db="EMBL/GenBank/DDBJ databases">
        <title>Sequence classification of anaerobic respiratory reductive dehalogenases: First we see many, then we see few.</title>
        <authorList>
            <person name="Molenda O."/>
            <person name="Puentes Jacome L.A."/>
            <person name="Cao X."/>
            <person name="Nesbo C.L."/>
            <person name="Tang S."/>
            <person name="Morson N."/>
            <person name="Patron J."/>
            <person name="Lomheim L."/>
            <person name="Wishart D.S."/>
            <person name="Edwards E.A."/>
        </authorList>
    </citation>
    <scope>NUCLEOTIDE SEQUENCE [LARGE SCALE GENOMIC DNA]</scope>
    <source>
        <strain evidence="2 3">12DCA</strain>
    </source>
</reference>
<organism evidence="2 3">
    <name type="scientific">Dehalobacter restrictus</name>
    <dbReference type="NCBI Taxonomy" id="55583"/>
    <lineage>
        <taxon>Bacteria</taxon>
        <taxon>Bacillati</taxon>
        <taxon>Bacillota</taxon>
        <taxon>Clostridia</taxon>
        <taxon>Eubacteriales</taxon>
        <taxon>Desulfitobacteriaceae</taxon>
        <taxon>Dehalobacter</taxon>
    </lineage>
</organism>
<proteinExistence type="predicted"/>
<evidence type="ECO:0000259" key="1">
    <source>
        <dbReference type="PROSITE" id="PS50911"/>
    </source>
</evidence>
<dbReference type="PROSITE" id="PS50911">
    <property type="entry name" value="CHAP"/>
    <property type="match status" value="1"/>
</dbReference>
<dbReference type="AlphaFoldDB" id="A0A857DLS3"/>